<dbReference type="AlphaFoldDB" id="A0A0H3KSV0"/>
<dbReference type="Proteomes" id="UP000008815">
    <property type="component" value="Chromosome 2"/>
</dbReference>
<feature type="domain" description="Saccharopine dehydrogenase NADP binding" evidence="1">
    <location>
        <begin position="7"/>
        <end position="117"/>
    </location>
</feature>
<evidence type="ECO:0000313" key="3">
    <source>
        <dbReference type="Proteomes" id="UP000008815"/>
    </source>
</evidence>
<dbReference type="EMBL" id="AP009386">
    <property type="protein sequence ID" value="BAG46692.1"/>
    <property type="molecule type" value="Genomic_DNA"/>
</dbReference>
<proteinExistence type="predicted"/>
<dbReference type="KEGG" id="bmj:BMULJ_04845"/>
<sequence length="359" mass="38083">MVSKALMIYGAYGYTGELVVREAVRQGMRPIIAGRDGRKLKPLADAFGLEARAFEVANAKANLEDVAVVLNCAGPFSTTAVAFVEACIDSHVHYVDITGEIPVFQFCHAQHVRAAAAGIVLCPGAGFDIVPTDSLAAALKERMPDATRIDLAFSFGTKPSIGTVKTILESAASGGLVRRNHRLVSVPNAWRIRRIPFPGGARWGVSIPWGDVFTAGVSTGVPDGLVYCALPLALGLTMRLTNFMRGLFAVPAVSRMLDRLARRFFAGGPDAGARDIQRTAFWAEAINARGETVTMTMSAPNVYAMTADTSLAIANRCLAGPVPAGYRTPSMLMGSAFFLERPGFDVSYPGGAGVGRSQV</sequence>
<dbReference type="STRING" id="395019.BMULJ_04845"/>
<accession>A0A0H3KSV0</accession>
<dbReference type="PANTHER" id="PTHR43781">
    <property type="entry name" value="SACCHAROPINE DEHYDROGENASE"/>
    <property type="match status" value="1"/>
</dbReference>
<keyword evidence="3" id="KW-1185">Reference proteome</keyword>
<dbReference type="HOGENOM" id="CLU_046808_0_0_4"/>
<name>A0A0H3KSV0_BURM1</name>
<dbReference type="PANTHER" id="PTHR43781:SF1">
    <property type="entry name" value="SACCHAROPINE DEHYDROGENASE"/>
    <property type="match status" value="1"/>
</dbReference>
<dbReference type="InterPro" id="IPR036291">
    <property type="entry name" value="NAD(P)-bd_dom_sf"/>
</dbReference>
<dbReference type="InterPro" id="IPR005097">
    <property type="entry name" value="Sacchrp_dh_NADP-bd"/>
</dbReference>
<dbReference type="Pfam" id="PF03435">
    <property type="entry name" value="Sacchrp_dh_NADP"/>
    <property type="match status" value="1"/>
</dbReference>
<gene>
    <name evidence="2" type="ordered locus">BMULJ_04845</name>
</gene>
<evidence type="ECO:0000259" key="1">
    <source>
        <dbReference type="Pfam" id="PF03435"/>
    </source>
</evidence>
<protein>
    <recommendedName>
        <fullName evidence="1">Saccharopine dehydrogenase NADP binding domain-containing protein</fullName>
    </recommendedName>
</protein>
<dbReference type="eggNOG" id="COG3268">
    <property type="taxonomic scope" value="Bacteria"/>
</dbReference>
<organism evidence="2 3">
    <name type="scientific">Burkholderia multivorans (strain ATCC 17616 / 249)</name>
    <dbReference type="NCBI Taxonomy" id="395019"/>
    <lineage>
        <taxon>Bacteria</taxon>
        <taxon>Pseudomonadati</taxon>
        <taxon>Pseudomonadota</taxon>
        <taxon>Betaproteobacteria</taxon>
        <taxon>Burkholderiales</taxon>
        <taxon>Burkholderiaceae</taxon>
        <taxon>Burkholderia</taxon>
        <taxon>Burkholderia cepacia complex</taxon>
    </lineage>
</organism>
<evidence type="ECO:0000313" key="2">
    <source>
        <dbReference type="EMBL" id="BAG46692.1"/>
    </source>
</evidence>
<dbReference type="Gene3D" id="3.40.50.720">
    <property type="entry name" value="NAD(P)-binding Rossmann-like Domain"/>
    <property type="match status" value="1"/>
</dbReference>
<reference evidence="2 3" key="1">
    <citation type="submission" date="2007-04" db="EMBL/GenBank/DDBJ databases">
        <title>Complete genome sequence of Burkholderia multivorans ATCC 17616.</title>
        <authorList>
            <person name="Ohtsubo Y."/>
            <person name="Yamashita A."/>
            <person name="Kurokawa K."/>
            <person name="Takami H."/>
            <person name="Yuhara S."/>
            <person name="Nishiyama E."/>
            <person name="Endo R."/>
            <person name="Miyazaki R."/>
            <person name="Ono A."/>
            <person name="Yano K."/>
            <person name="Ito M."/>
            <person name="Sota M."/>
            <person name="Yuji N."/>
            <person name="Hattori M."/>
            <person name="Tsuda M."/>
        </authorList>
    </citation>
    <scope>NUCLEOTIDE SEQUENCE [LARGE SCALE GENOMIC DNA]</scope>
    <source>
        <strain evidence="3">ATCC 17616 / 249</strain>
    </source>
</reference>
<dbReference type="SUPFAM" id="SSF51735">
    <property type="entry name" value="NAD(P)-binding Rossmann-fold domains"/>
    <property type="match status" value="1"/>
</dbReference>